<name>A0A1T4QIX8_9FUSO</name>
<evidence type="ECO:0000313" key="6">
    <source>
        <dbReference type="Proteomes" id="UP000191153"/>
    </source>
</evidence>
<dbReference type="GO" id="GO:0005524">
    <property type="term" value="F:ATP binding"/>
    <property type="evidence" value="ECO:0007669"/>
    <property type="project" value="UniProtKB-KW"/>
</dbReference>
<evidence type="ECO:0000313" key="5">
    <source>
        <dbReference type="EMBL" id="SKA03597.1"/>
    </source>
</evidence>
<evidence type="ECO:0000256" key="3">
    <source>
        <dbReference type="ARBA" id="ARBA00022840"/>
    </source>
</evidence>
<sequence>MIRNSFFEKEVADISKKSTSKVEELFNNLINYGYENEISDIHIEPYLEDYRIRMRKDGELTEYQRIPKTLALALIGRIKVLTELDIGEKRFPQDGRFKGIIDIQLVDFRVSTVPFLRGERCVIRILNQNKKFNLDNLGFSRETYEKIYRCINKKNGLIIITGPTGSGKTTTLYSILNYLNNGDKNILTIEDPVEYEIEGISQSQCKMEIGLDYQKLLRGFLRQDPDVIFIGEIRDKETGEIALRSALTGHLVLTTLHTKNCVSALERLKDLGIDMFLLINGISLIQSQRLVKKKYKDGYKGRIAIEETLEFTDSLREYILDEGNLKYIREKLVDIKFKNLYERGMEKVKNGETTLNEIFKECQC</sequence>
<dbReference type="GO" id="GO:0005886">
    <property type="term" value="C:plasma membrane"/>
    <property type="evidence" value="ECO:0007669"/>
    <property type="project" value="TreeGrafter"/>
</dbReference>
<dbReference type="STRING" id="180163.SAMN02745174_02342"/>
<dbReference type="Gene3D" id="3.30.450.90">
    <property type="match status" value="1"/>
</dbReference>
<dbReference type="EMBL" id="FUWX01000024">
    <property type="protein sequence ID" value="SKA03597.1"/>
    <property type="molecule type" value="Genomic_DNA"/>
</dbReference>
<dbReference type="Pfam" id="PF00437">
    <property type="entry name" value="T2SSE"/>
    <property type="match status" value="1"/>
</dbReference>
<evidence type="ECO:0000256" key="1">
    <source>
        <dbReference type="ARBA" id="ARBA00006611"/>
    </source>
</evidence>
<accession>A0A1T4QIX8</accession>
<reference evidence="5 6" key="1">
    <citation type="submission" date="2017-02" db="EMBL/GenBank/DDBJ databases">
        <authorList>
            <person name="Peterson S.W."/>
        </authorList>
    </citation>
    <scope>NUCLEOTIDE SEQUENCE [LARGE SCALE GENOMIC DNA]</scope>
    <source>
        <strain evidence="5 6">ATCC 700028</strain>
    </source>
</reference>
<dbReference type="InterPro" id="IPR027417">
    <property type="entry name" value="P-loop_NTPase"/>
</dbReference>
<dbReference type="SMART" id="SM00382">
    <property type="entry name" value="AAA"/>
    <property type="match status" value="1"/>
</dbReference>
<organism evidence="5 6">
    <name type="scientific">Cetobacterium ceti</name>
    <dbReference type="NCBI Taxonomy" id="180163"/>
    <lineage>
        <taxon>Bacteria</taxon>
        <taxon>Fusobacteriati</taxon>
        <taxon>Fusobacteriota</taxon>
        <taxon>Fusobacteriia</taxon>
        <taxon>Fusobacteriales</taxon>
        <taxon>Fusobacteriaceae</taxon>
        <taxon>Cetobacterium</taxon>
    </lineage>
</organism>
<keyword evidence="3" id="KW-0067">ATP-binding</keyword>
<proteinExistence type="inferred from homology"/>
<dbReference type="CDD" id="cd01129">
    <property type="entry name" value="PulE-GspE-like"/>
    <property type="match status" value="1"/>
</dbReference>
<dbReference type="PANTHER" id="PTHR30258:SF1">
    <property type="entry name" value="PROTEIN TRANSPORT PROTEIN HOFB HOMOLOG"/>
    <property type="match status" value="1"/>
</dbReference>
<dbReference type="AlphaFoldDB" id="A0A1T4QIX8"/>
<keyword evidence="6" id="KW-1185">Reference proteome</keyword>
<dbReference type="GO" id="GO:0016887">
    <property type="term" value="F:ATP hydrolysis activity"/>
    <property type="evidence" value="ECO:0007669"/>
    <property type="project" value="TreeGrafter"/>
</dbReference>
<protein>
    <submittedName>
        <fullName evidence="5">Protein transport protein HofB</fullName>
    </submittedName>
</protein>
<dbReference type="OrthoDB" id="9808272at2"/>
<comment type="similarity">
    <text evidence="1">Belongs to the GSP E family.</text>
</comment>
<dbReference type="InterPro" id="IPR003593">
    <property type="entry name" value="AAA+_ATPase"/>
</dbReference>
<feature type="domain" description="AAA+ ATPase" evidence="4">
    <location>
        <begin position="154"/>
        <end position="284"/>
    </location>
</feature>
<dbReference type="Proteomes" id="UP000191153">
    <property type="component" value="Unassembled WGS sequence"/>
</dbReference>
<gene>
    <name evidence="5" type="ORF">SAMN02745174_02342</name>
</gene>
<dbReference type="SUPFAM" id="SSF52540">
    <property type="entry name" value="P-loop containing nucleoside triphosphate hydrolases"/>
    <property type="match status" value="1"/>
</dbReference>
<evidence type="ECO:0000256" key="2">
    <source>
        <dbReference type="ARBA" id="ARBA00022741"/>
    </source>
</evidence>
<keyword evidence="2" id="KW-0547">Nucleotide-binding</keyword>
<dbReference type="RefSeq" id="WP_159443636.1">
    <property type="nucleotide sequence ID" value="NZ_FUWX01000024.1"/>
</dbReference>
<dbReference type="InterPro" id="IPR001482">
    <property type="entry name" value="T2SS/T4SS_dom"/>
</dbReference>
<dbReference type="Gene3D" id="3.40.50.300">
    <property type="entry name" value="P-loop containing nucleotide triphosphate hydrolases"/>
    <property type="match status" value="1"/>
</dbReference>
<evidence type="ECO:0000259" key="4">
    <source>
        <dbReference type="SMART" id="SM00382"/>
    </source>
</evidence>
<dbReference type="PANTHER" id="PTHR30258">
    <property type="entry name" value="TYPE II SECRETION SYSTEM PROTEIN GSPE-RELATED"/>
    <property type="match status" value="1"/>
</dbReference>